<evidence type="ECO:0000256" key="2">
    <source>
        <dbReference type="ARBA" id="ARBA00009671"/>
    </source>
</evidence>
<feature type="transmembrane region" description="Helical" evidence="6">
    <location>
        <begin position="346"/>
        <end position="369"/>
    </location>
</feature>
<feature type="compositionally biased region" description="Basic and acidic residues" evidence="7">
    <location>
        <begin position="522"/>
        <end position="531"/>
    </location>
</feature>
<evidence type="ECO:0000256" key="5">
    <source>
        <dbReference type="ARBA" id="ARBA00023136"/>
    </source>
</evidence>
<dbReference type="PANTHER" id="PTHR12308">
    <property type="entry name" value="ANOCTAMIN"/>
    <property type="match status" value="1"/>
</dbReference>
<feature type="transmembrane region" description="Helical" evidence="6">
    <location>
        <begin position="666"/>
        <end position="687"/>
    </location>
</feature>
<organism evidence="9 10">
    <name type="scientific">Elysia crispata</name>
    <name type="common">lettuce slug</name>
    <dbReference type="NCBI Taxonomy" id="231223"/>
    <lineage>
        <taxon>Eukaryota</taxon>
        <taxon>Metazoa</taxon>
        <taxon>Spiralia</taxon>
        <taxon>Lophotrochozoa</taxon>
        <taxon>Mollusca</taxon>
        <taxon>Gastropoda</taxon>
        <taxon>Heterobranchia</taxon>
        <taxon>Euthyneura</taxon>
        <taxon>Panpulmonata</taxon>
        <taxon>Sacoglossa</taxon>
        <taxon>Placobranchoidea</taxon>
        <taxon>Plakobranchidae</taxon>
        <taxon>Elysia</taxon>
    </lineage>
</organism>
<feature type="region of interest" description="Disordered" evidence="7">
    <location>
        <begin position="520"/>
        <end position="558"/>
    </location>
</feature>
<evidence type="ECO:0000256" key="3">
    <source>
        <dbReference type="ARBA" id="ARBA00022692"/>
    </source>
</evidence>
<feature type="compositionally biased region" description="Low complexity" evidence="7">
    <location>
        <begin position="532"/>
        <end position="542"/>
    </location>
</feature>
<dbReference type="Pfam" id="PF04547">
    <property type="entry name" value="Anoctamin"/>
    <property type="match status" value="1"/>
</dbReference>
<dbReference type="PANTHER" id="PTHR12308:SF51">
    <property type="entry name" value="ANOCTAMIN-8"/>
    <property type="match status" value="1"/>
</dbReference>
<feature type="compositionally biased region" description="Polar residues" evidence="7">
    <location>
        <begin position="1055"/>
        <end position="1086"/>
    </location>
</feature>
<keyword evidence="3 6" id="KW-0812">Transmembrane</keyword>
<proteinExistence type="inferred from homology"/>
<dbReference type="GO" id="GO:0005254">
    <property type="term" value="F:chloride channel activity"/>
    <property type="evidence" value="ECO:0007669"/>
    <property type="project" value="TreeGrafter"/>
</dbReference>
<name>A0AAE1D5H5_9GAST</name>
<feature type="compositionally biased region" description="Basic and acidic residues" evidence="7">
    <location>
        <begin position="924"/>
        <end position="955"/>
    </location>
</feature>
<comment type="caution">
    <text evidence="6">Lacks conserved residue(s) required for the propagation of feature annotation.</text>
</comment>
<keyword evidence="4 6" id="KW-1133">Transmembrane helix</keyword>
<feature type="transmembrane region" description="Helical" evidence="6">
    <location>
        <begin position="431"/>
        <end position="456"/>
    </location>
</feature>
<dbReference type="InterPro" id="IPR007632">
    <property type="entry name" value="Anoctamin"/>
</dbReference>
<feature type="transmembrane region" description="Helical" evidence="6">
    <location>
        <begin position="241"/>
        <end position="263"/>
    </location>
</feature>
<feature type="compositionally biased region" description="Polar residues" evidence="7">
    <location>
        <begin position="913"/>
        <end position="923"/>
    </location>
</feature>
<comment type="caution">
    <text evidence="9">The sequence shown here is derived from an EMBL/GenBank/DDBJ whole genome shotgun (WGS) entry which is preliminary data.</text>
</comment>
<keyword evidence="5 6" id="KW-0472">Membrane</keyword>
<evidence type="ECO:0000256" key="1">
    <source>
        <dbReference type="ARBA" id="ARBA00004141"/>
    </source>
</evidence>
<dbReference type="AlphaFoldDB" id="A0AAE1D5H5"/>
<evidence type="ECO:0000313" key="9">
    <source>
        <dbReference type="EMBL" id="KAK3758072.1"/>
    </source>
</evidence>
<reference evidence="9" key="1">
    <citation type="journal article" date="2023" name="G3 (Bethesda)">
        <title>A reference genome for the long-term kleptoplast-retaining sea slug Elysia crispata morphotype clarki.</title>
        <authorList>
            <person name="Eastman K.E."/>
            <person name="Pendleton A.L."/>
            <person name="Shaikh M.A."/>
            <person name="Suttiyut T."/>
            <person name="Ogas R."/>
            <person name="Tomko P."/>
            <person name="Gavelis G."/>
            <person name="Widhalm J.R."/>
            <person name="Wisecaver J.H."/>
        </authorList>
    </citation>
    <scope>NUCLEOTIDE SEQUENCE</scope>
    <source>
        <strain evidence="9">ECLA1</strain>
    </source>
</reference>
<feature type="region of interest" description="Disordered" evidence="7">
    <location>
        <begin position="913"/>
        <end position="968"/>
    </location>
</feature>
<comment type="subcellular location">
    <subcellularLocation>
        <location evidence="1 6">Membrane</location>
        <topology evidence="1 6">Multi-pass membrane protein</topology>
    </subcellularLocation>
</comment>
<feature type="compositionally biased region" description="Polar residues" evidence="7">
    <location>
        <begin position="846"/>
        <end position="861"/>
    </location>
</feature>
<evidence type="ECO:0000256" key="7">
    <source>
        <dbReference type="SAM" id="MobiDB-lite"/>
    </source>
</evidence>
<feature type="compositionally biased region" description="Basic and acidic residues" evidence="7">
    <location>
        <begin position="870"/>
        <end position="879"/>
    </location>
</feature>
<accession>A0AAE1D5H5</accession>
<feature type="transmembrane region" description="Helical" evidence="6">
    <location>
        <begin position="635"/>
        <end position="660"/>
    </location>
</feature>
<comment type="similarity">
    <text evidence="2 6">Belongs to the anoctamin family.</text>
</comment>
<feature type="domain" description="Anoctamin transmembrane" evidence="8">
    <location>
        <begin position="230"/>
        <end position="704"/>
    </location>
</feature>
<sequence length="1120" mass="126216">MLTNSGDDEKKGGERDFSHQSFIRHRIPYRLLGKRALSAKRLVVSSKVLFPAIPTQNCDVVLTFPSSTEDETLMWLLARLKTRAPNLRVQVRHHSHTGIYGFYVTALYESLLQGAEELGILKPLKSEYGGGMKEFAFEDQDCFAGIEEEAFFFTSQERQSIVLHFLNELRATGDDSLKGVAFIEGQPIVPLLLTKNVISQLFPLHSHEDLKVLRKNWVQAIFSRQPLDLVCQYFGVKISLYFAYLGHYTTWLLLPAVIGLLIFLHQGDNQYIDDLFFVGFALFNSVWSTLYLKFWSRTSTSYCYKWGTLQKKDELLKDPRPLFKGDPVKSPVTGHLELAYPPWKRFLFIHFVTAPVVVIGLAFVFIAMLLCFELQEWVNGLIDDEELPYVFSFLPKVLLALVVSVLDEVYKKLAIWLTFKENYRLEESHETGLILKLVLFQFVNSFLSLFYIGFYLRDMDRLRDQLAALLITRQVLGNLKEALMPYVIWKARLYSVGYKLATRMSPASLDKEVERMTQLAEKGSKRREAGKSSEGSSAALSATEEDDEQDESIPTLTQAEVESEMKKYEGTLDDYLEMVIQFGYVTLFSSAFPLAAFCALVNNVIEIRSDAFKLCITHQRPFGQQVESIGIWQDVLMFMSVLAVTVNCALISTSGLLARFFPDLTAALYCIIFIAVEHLMITGKFFLYRSIPDFPNTVATEMAKLEYKRTEALKQLLVSQTAASNPLGISTVHQTESPPQRRKRFFDQEACSGQNSPSSDIANLPSVITSANTIQRPCDFYTPSQALLTKCKADERDRPPVPLRKSLLKNKVPCSEDKFTTSLAESMVASAMDPIMDSGRTDKHPNFSTASTETSRMQRNSLPPPGRSSGEGDCKQPSEIVKRVFRRRLDLESWRRRSEPVASAIKQAVNLHGNNQGESSTSHQSEDGIRHSRSLSLREEIRRSKEKMDLLDKSRVSRGSDSTKLSADSQVVPSLSSFSLTSSLPPPAASTGLKYCGSPMLKNRVGGIPSPRPIRSLSRKSRSFSNIDMTEMKQSFRDRLSWKGELPILKKTPDYSESGSTMASDLNGLENTQNAPFKTDSLQSEPASKVVTMPKSEENHQALNTKRASRENQAKPLSLS</sequence>
<dbReference type="GO" id="GO:0005886">
    <property type="term" value="C:plasma membrane"/>
    <property type="evidence" value="ECO:0007669"/>
    <property type="project" value="TreeGrafter"/>
</dbReference>
<dbReference type="Proteomes" id="UP001283361">
    <property type="component" value="Unassembled WGS sequence"/>
</dbReference>
<gene>
    <name evidence="9" type="ORF">RRG08_006650</name>
</gene>
<feature type="compositionally biased region" description="Polar residues" evidence="7">
    <location>
        <begin position="957"/>
        <end position="968"/>
    </location>
</feature>
<protein>
    <recommendedName>
        <fullName evidence="6">Anoctamin</fullName>
    </recommendedName>
</protein>
<dbReference type="EMBL" id="JAWDGP010005301">
    <property type="protein sequence ID" value="KAK3758072.1"/>
    <property type="molecule type" value="Genomic_DNA"/>
</dbReference>
<keyword evidence="10" id="KW-1185">Reference proteome</keyword>
<feature type="region of interest" description="Disordered" evidence="7">
    <location>
        <begin position="1050"/>
        <end position="1120"/>
    </location>
</feature>
<feature type="transmembrane region" description="Helical" evidence="6">
    <location>
        <begin position="582"/>
        <end position="605"/>
    </location>
</feature>
<dbReference type="InterPro" id="IPR049452">
    <property type="entry name" value="Anoctamin_TM"/>
</dbReference>
<evidence type="ECO:0000259" key="8">
    <source>
        <dbReference type="Pfam" id="PF04547"/>
    </source>
</evidence>
<feature type="region of interest" description="Disordered" evidence="7">
    <location>
        <begin position="835"/>
        <end position="879"/>
    </location>
</feature>
<evidence type="ECO:0000256" key="4">
    <source>
        <dbReference type="ARBA" id="ARBA00022989"/>
    </source>
</evidence>
<evidence type="ECO:0000256" key="6">
    <source>
        <dbReference type="RuleBase" id="RU280814"/>
    </source>
</evidence>
<feature type="transmembrane region" description="Helical" evidence="6">
    <location>
        <begin position="275"/>
        <end position="292"/>
    </location>
</feature>
<evidence type="ECO:0000313" key="10">
    <source>
        <dbReference type="Proteomes" id="UP001283361"/>
    </source>
</evidence>